<reference evidence="2 3" key="3">
    <citation type="submission" date="2020-08" db="EMBL/GenBank/DDBJ databases">
        <title>Genomic Encyclopedia of Type Strains, Phase IV (KMG-IV): sequencing the most valuable type-strain genomes for metagenomic binning, comparative biology and taxonomic classification.</title>
        <authorList>
            <person name="Goeker M."/>
        </authorList>
    </citation>
    <scope>NUCLEOTIDE SEQUENCE [LARGE SCALE GENOMIC DNA]</scope>
    <source>
        <strain evidence="2 3">DSM 27521</strain>
    </source>
</reference>
<organism evidence="2 3">
    <name type="scientific">Deinococcus metalli</name>
    <dbReference type="NCBI Taxonomy" id="1141878"/>
    <lineage>
        <taxon>Bacteria</taxon>
        <taxon>Thermotogati</taxon>
        <taxon>Deinococcota</taxon>
        <taxon>Deinococci</taxon>
        <taxon>Deinococcales</taxon>
        <taxon>Deinococcaceae</taxon>
        <taxon>Deinococcus</taxon>
    </lineage>
</organism>
<sequence length="106" mass="11388">MDTFPTISTEKPPFSRATNGVMWAVLSAYARSLPRGSPEYHRARRAAFRAFWSGMTSQGEAVVQAAELGLTRYANLTTAGRALAADFIARLGVPASDSPSHTVDSI</sequence>
<proteinExistence type="predicted"/>
<dbReference type="Proteomes" id="UP000539473">
    <property type="component" value="Unassembled WGS sequence"/>
</dbReference>
<evidence type="ECO:0000313" key="2">
    <source>
        <dbReference type="EMBL" id="MBB5379182.1"/>
    </source>
</evidence>
<keyword evidence="4" id="KW-1185">Reference proteome</keyword>
<reference evidence="1" key="1">
    <citation type="journal article" date="2014" name="Int. J. Syst. Evol. Microbiol.">
        <title>Complete genome of a new Firmicutes species belonging to the dominant human colonic microbiota ('Ruminococcus bicirculans') reveals two chromosomes and a selective capacity to utilize plant glucans.</title>
        <authorList>
            <consortium name="NISC Comparative Sequencing Program"/>
            <person name="Wegmann U."/>
            <person name="Louis P."/>
            <person name="Goesmann A."/>
            <person name="Henrissat B."/>
            <person name="Duncan S.H."/>
            <person name="Flint H.J."/>
        </authorList>
    </citation>
    <scope>NUCLEOTIDE SEQUENCE</scope>
    <source>
        <strain evidence="1">CGMCC 1.18437</strain>
    </source>
</reference>
<gene>
    <name evidence="1" type="ORF">GCM10017781_46300</name>
    <name evidence="2" type="ORF">HNQ07_004697</name>
</gene>
<dbReference type="AlphaFoldDB" id="A0A7W8KJA0"/>
<evidence type="ECO:0000313" key="1">
    <source>
        <dbReference type="EMBL" id="GHF65303.1"/>
    </source>
</evidence>
<dbReference type="Proteomes" id="UP000619376">
    <property type="component" value="Unassembled WGS sequence"/>
</dbReference>
<reference evidence="4" key="2">
    <citation type="journal article" date="2019" name="Int. J. Syst. Evol. Microbiol.">
        <title>The Global Catalogue of Microorganisms (GCM) 10K type strain sequencing project: providing services to taxonomists for standard genome sequencing and annotation.</title>
        <authorList>
            <consortium name="The Broad Institute Genomics Platform"/>
            <consortium name="The Broad Institute Genome Sequencing Center for Infectious Disease"/>
            <person name="Wu L."/>
            <person name="Ma J."/>
        </authorList>
    </citation>
    <scope>NUCLEOTIDE SEQUENCE [LARGE SCALE GENOMIC DNA]</scope>
    <source>
        <strain evidence="4">CGMCC 1.18437</strain>
    </source>
</reference>
<dbReference type="EMBL" id="JACHFK010000023">
    <property type="protein sequence ID" value="MBB5379182.1"/>
    <property type="molecule type" value="Genomic_DNA"/>
</dbReference>
<dbReference type="RefSeq" id="WP_184116283.1">
    <property type="nucleotide sequence ID" value="NZ_BNAJ01000023.1"/>
</dbReference>
<dbReference type="EMBL" id="BNAJ01000023">
    <property type="protein sequence ID" value="GHF65303.1"/>
    <property type="molecule type" value="Genomic_DNA"/>
</dbReference>
<evidence type="ECO:0000313" key="4">
    <source>
        <dbReference type="Proteomes" id="UP000619376"/>
    </source>
</evidence>
<name>A0A7W8KJA0_9DEIO</name>
<reference evidence="1" key="4">
    <citation type="submission" date="2024-05" db="EMBL/GenBank/DDBJ databases">
        <authorList>
            <person name="Sun Q."/>
            <person name="Zhou Y."/>
        </authorList>
    </citation>
    <scope>NUCLEOTIDE SEQUENCE</scope>
    <source>
        <strain evidence="1">CGMCC 1.18437</strain>
    </source>
</reference>
<accession>A0A7W8KJA0</accession>
<comment type="caution">
    <text evidence="2">The sequence shown here is derived from an EMBL/GenBank/DDBJ whole genome shotgun (WGS) entry which is preliminary data.</text>
</comment>
<evidence type="ECO:0000313" key="3">
    <source>
        <dbReference type="Proteomes" id="UP000539473"/>
    </source>
</evidence>
<protein>
    <submittedName>
        <fullName evidence="2">Uncharacterized protein</fullName>
    </submittedName>
</protein>